<proteinExistence type="inferred from homology"/>
<evidence type="ECO:0000313" key="5">
    <source>
        <dbReference type="Proteomes" id="UP000242474"/>
    </source>
</evidence>
<reference evidence="4 5" key="1">
    <citation type="journal article" date="2015" name="Genome Biol. Evol.">
        <title>Phylogenomic analyses indicate that early fungi evolved digesting cell walls of algal ancestors of land plants.</title>
        <authorList>
            <person name="Chang Y."/>
            <person name="Wang S."/>
            <person name="Sekimoto S."/>
            <person name="Aerts A.L."/>
            <person name="Choi C."/>
            <person name="Clum A."/>
            <person name="LaButti K.M."/>
            <person name="Lindquist E.A."/>
            <person name="Yee Ngan C."/>
            <person name="Ohm R.A."/>
            <person name="Salamov A.A."/>
            <person name="Grigoriev I.V."/>
            <person name="Spatafora J.W."/>
            <person name="Berbee M.L."/>
        </authorList>
    </citation>
    <scope>NUCLEOTIDE SEQUENCE [LARGE SCALE GENOMIC DNA]</scope>
    <source>
        <strain evidence="4 5">NRRL 1564</strain>
    </source>
</reference>
<dbReference type="GO" id="GO:0005737">
    <property type="term" value="C:cytoplasm"/>
    <property type="evidence" value="ECO:0007669"/>
    <property type="project" value="TreeGrafter"/>
</dbReference>
<dbReference type="PRINTS" id="PR00081">
    <property type="entry name" value="GDHRDH"/>
</dbReference>
<dbReference type="Pfam" id="PF00106">
    <property type="entry name" value="adh_short"/>
    <property type="match status" value="1"/>
</dbReference>
<evidence type="ECO:0000313" key="4">
    <source>
        <dbReference type="EMBL" id="PIA13784.1"/>
    </source>
</evidence>
<dbReference type="AlphaFoldDB" id="A0A2G5B454"/>
<dbReference type="PANTHER" id="PTHR44229">
    <property type="entry name" value="15-HYDROXYPROSTAGLANDIN DEHYDROGENASE [NAD(+)]"/>
    <property type="match status" value="1"/>
</dbReference>
<sequence>DYSVKLKNKVAIVTGAASGFGKLLSERLVEYNANVLLVDINPSIEQQSKLLNKEKPGSTHWEVCDLCQTHLIQGLFDNAIKHFGKVDFVVNNAGIANDCSLFSQPDYRELDKIVRLNLQAPMEATRVAVRYFKKSKREGVVVNTASIGGLLPVSIMESYGTTKAGLIFFTTTCRNLAPQIRVNAIAP</sequence>
<keyword evidence="5" id="KW-1185">Reference proteome</keyword>
<dbReference type="InterPro" id="IPR002347">
    <property type="entry name" value="SDR_fam"/>
</dbReference>
<dbReference type="SUPFAM" id="SSF51735">
    <property type="entry name" value="NAD(P)-binding Rossmann-fold domains"/>
    <property type="match status" value="1"/>
</dbReference>
<dbReference type="PRINTS" id="PR00080">
    <property type="entry name" value="SDRFAMILY"/>
</dbReference>
<dbReference type="CDD" id="cd05233">
    <property type="entry name" value="SDR_c"/>
    <property type="match status" value="1"/>
</dbReference>
<evidence type="ECO:0000256" key="2">
    <source>
        <dbReference type="ARBA" id="ARBA00023002"/>
    </source>
</evidence>
<organism evidence="4 5">
    <name type="scientific">Coemansia reversa (strain ATCC 12441 / NRRL 1564)</name>
    <dbReference type="NCBI Taxonomy" id="763665"/>
    <lineage>
        <taxon>Eukaryota</taxon>
        <taxon>Fungi</taxon>
        <taxon>Fungi incertae sedis</taxon>
        <taxon>Zoopagomycota</taxon>
        <taxon>Kickxellomycotina</taxon>
        <taxon>Kickxellomycetes</taxon>
        <taxon>Kickxellales</taxon>
        <taxon>Kickxellaceae</taxon>
        <taxon>Coemansia</taxon>
    </lineage>
</organism>
<name>A0A2G5B454_COERN</name>
<keyword evidence="2" id="KW-0560">Oxidoreductase</keyword>
<dbReference type="GO" id="GO:0016616">
    <property type="term" value="F:oxidoreductase activity, acting on the CH-OH group of donors, NAD or NADP as acceptor"/>
    <property type="evidence" value="ECO:0007669"/>
    <property type="project" value="TreeGrafter"/>
</dbReference>
<dbReference type="OrthoDB" id="5840532at2759"/>
<dbReference type="EMBL" id="KZ303527">
    <property type="protein sequence ID" value="PIA13784.1"/>
    <property type="molecule type" value="Genomic_DNA"/>
</dbReference>
<comment type="similarity">
    <text evidence="1 3">Belongs to the short-chain dehydrogenases/reductases (SDR) family.</text>
</comment>
<accession>A0A2G5B454</accession>
<dbReference type="InterPro" id="IPR036291">
    <property type="entry name" value="NAD(P)-bd_dom_sf"/>
</dbReference>
<feature type="non-terminal residue" evidence="4">
    <location>
        <position position="187"/>
    </location>
</feature>
<dbReference type="STRING" id="763665.A0A2G5B454"/>
<evidence type="ECO:0000256" key="3">
    <source>
        <dbReference type="RuleBase" id="RU000363"/>
    </source>
</evidence>
<dbReference type="Gene3D" id="3.40.50.720">
    <property type="entry name" value="NAD(P)-binding Rossmann-like Domain"/>
    <property type="match status" value="1"/>
</dbReference>
<evidence type="ECO:0000256" key="1">
    <source>
        <dbReference type="ARBA" id="ARBA00006484"/>
    </source>
</evidence>
<dbReference type="Proteomes" id="UP000242474">
    <property type="component" value="Unassembled WGS sequence"/>
</dbReference>
<gene>
    <name evidence="4" type="ORF">COEREDRAFT_20671</name>
</gene>
<protein>
    <submittedName>
        <fullName evidence="4">NAD(P)-binding protein</fullName>
    </submittedName>
</protein>
<dbReference type="PANTHER" id="PTHR44229:SF4">
    <property type="entry name" value="15-HYDROXYPROSTAGLANDIN DEHYDROGENASE [NAD(+)]"/>
    <property type="match status" value="1"/>
</dbReference>
<feature type="non-terminal residue" evidence="4">
    <location>
        <position position="1"/>
    </location>
</feature>